<dbReference type="GO" id="GO:0016020">
    <property type="term" value="C:membrane"/>
    <property type="evidence" value="ECO:0007669"/>
    <property type="project" value="UniProtKB-SubCell"/>
</dbReference>
<evidence type="ECO:0000256" key="6">
    <source>
        <dbReference type="SAM" id="Phobius"/>
    </source>
</evidence>
<evidence type="ECO:0000313" key="7">
    <source>
        <dbReference type="Proteomes" id="UP000038045"/>
    </source>
</evidence>
<dbReference type="Proteomes" id="UP000038045">
    <property type="component" value="Unplaced"/>
</dbReference>
<organism evidence="7 8">
    <name type="scientific">Parastrongyloides trichosuri</name>
    <name type="common">Possum-specific nematode worm</name>
    <dbReference type="NCBI Taxonomy" id="131310"/>
    <lineage>
        <taxon>Eukaryota</taxon>
        <taxon>Metazoa</taxon>
        <taxon>Ecdysozoa</taxon>
        <taxon>Nematoda</taxon>
        <taxon>Chromadorea</taxon>
        <taxon>Rhabditida</taxon>
        <taxon>Tylenchina</taxon>
        <taxon>Panagrolaimomorpha</taxon>
        <taxon>Strongyloidoidea</taxon>
        <taxon>Strongyloididae</taxon>
        <taxon>Parastrongyloides</taxon>
    </lineage>
</organism>
<accession>A0A0N4ZV99</accession>
<feature type="region of interest" description="Disordered" evidence="5">
    <location>
        <begin position="307"/>
        <end position="344"/>
    </location>
</feature>
<comment type="subcellular location">
    <subcellularLocation>
        <location evidence="1">Membrane</location>
        <topology evidence="1">Multi-pass membrane protein</topology>
    </subcellularLocation>
</comment>
<dbReference type="GO" id="GO:0015267">
    <property type="term" value="F:channel activity"/>
    <property type="evidence" value="ECO:0007669"/>
    <property type="project" value="TreeGrafter"/>
</dbReference>
<feature type="transmembrane region" description="Helical" evidence="6">
    <location>
        <begin position="182"/>
        <end position="202"/>
    </location>
</feature>
<feature type="transmembrane region" description="Helical" evidence="6">
    <location>
        <begin position="6"/>
        <end position="23"/>
    </location>
</feature>
<keyword evidence="7" id="KW-1185">Reference proteome</keyword>
<name>A0A0N4ZV99_PARTI</name>
<feature type="compositionally biased region" description="Acidic residues" evidence="5">
    <location>
        <begin position="316"/>
        <end position="337"/>
    </location>
</feature>
<dbReference type="PANTHER" id="PTHR21191:SF15">
    <property type="entry name" value="AQUAPORIN"/>
    <property type="match status" value="1"/>
</dbReference>
<sequence>MRLWIASLLFYIFIYIICEIGRLQFSIFDKSKHKSIIILLEFIGTIQICAPMFDVNLIIESYGIGGVFIEITFIEICNSFLLRDAFADPCPLIGKLINNKKPWKWLSILLGTQFLAGLVSFKIAKYWWSFKFHPAYNEMISDVNCEADLTVTLIYGMFVEGMGVVSSKYINDILEKYIDNEIWNILLNAASSGIVCVLGISLTGMYANPIVAWACTFNCKGVSHWGHFLVYWFAPIMAHFWIGNFDEDDICKNNEIIKEKSLEKNPINNIDAKKVEDVIEDINIDGEVIEKNPNVTFIFTSHTDDDKMEDIKDVESEVEEELEEEEIEEEELSEESISESYCTD</sequence>
<evidence type="ECO:0000256" key="4">
    <source>
        <dbReference type="ARBA" id="ARBA00023136"/>
    </source>
</evidence>
<feature type="transmembrane region" description="Helical" evidence="6">
    <location>
        <begin position="222"/>
        <end position="242"/>
    </location>
</feature>
<feature type="transmembrane region" description="Helical" evidence="6">
    <location>
        <begin position="103"/>
        <end position="129"/>
    </location>
</feature>
<dbReference type="WBParaSite" id="PTRK_0001250700.1">
    <property type="protein sequence ID" value="PTRK_0001250700.1"/>
    <property type="gene ID" value="PTRK_0001250700"/>
</dbReference>
<proteinExistence type="predicted"/>
<evidence type="ECO:0000256" key="2">
    <source>
        <dbReference type="ARBA" id="ARBA00022692"/>
    </source>
</evidence>
<dbReference type="AlphaFoldDB" id="A0A0N4ZV99"/>
<feature type="transmembrane region" description="Helical" evidence="6">
    <location>
        <begin position="149"/>
        <end position="170"/>
    </location>
</feature>
<dbReference type="SUPFAM" id="SSF81338">
    <property type="entry name" value="Aquaporin-like"/>
    <property type="match status" value="1"/>
</dbReference>
<keyword evidence="4 6" id="KW-0472">Membrane</keyword>
<evidence type="ECO:0000256" key="3">
    <source>
        <dbReference type="ARBA" id="ARBA00022989"/>
    </source>
</evidence>
<reference evidence="8" key="1">
    <citation type="submission" date="2017-02" db="UniProtKB">
        <authorList>
            <consortium name="WormBaseParasite"/>
        </authorList>
    </citation>
    <scope>IDENTIFICATION</scope>
</reference>
<dbReference type="GO" id="GO:0005737">
    <property type="term" value="C:cytoplasm"/>
    <property type="evidence" value="ECO:0007669"/>
    <property type="project" value="TreeGrafter"/>
</dbReference>
<feature type="transmembrane region" description="Helical" evidence="6">
    <location>
        <begin position="35"/>
        <end position="53"/>
    </location>
</feature>
<evidence type="ECO:0000313" key="8">
    <source>
        <dbReference type="WBParaSite" id="PTRK_0001250700.1"/>
    </source>
</evidence>
<keyword evidence="3 6" id="KW-1133">Transmembrane helix</keyword>
<evidence type="ECO:0000256" key="1">
    <source>
        <dbReference type="ARBA" id="ARBA00004141"/>
    </source>
</evidence>
<evidence type="ECO:0000256" key="5">
    <source>
        <dbReference type="SAM" id="MobiDB-lite"/>
    </source>
</evidence>
<dbReference type="InterPro" id="IPR051883">
    <property type="entry name" value="AQP11/12_channel"/>
</dbReference>
<protein>
    <submittedName>
        <fullName evidence="8">Aquaporin</fullName>
    </submittedName>
</protein>
<dbReference type="STRING" id="131310.A0A0N4ZV99"/>
<dbReference type="PANTHER" id="PTHR21191">
    <property type="entry name" value="AQUAPORIN"/>
    <property type="match status" value="1"/>
</dbReference>
<feature type="transmembrane region" description="Helical" evidence="6">
    <location>
        <begin position="59"/>
        <end position="82"/>
    </location>
</feature>
<dbReference type="InterPro" id="IPR023271">
    <property type="entry name" value="Aquaporin-like"/>
</dbReference>
<keyword evidence="2 6" id="KW-0812">Transmembrane</keyword>